<reference evidence="2" key="1">
    <citation type="journal article" date="2014" name="Genome Announc.">
        <title>Complete sequencing and chromosome-scale genome assembly of the industrial progenitor strain P2niaD18 from the penicillin producer Penicillium chrysogenum.</title>
        <authorList>
            <person name="Specht T."/>
            <person name="Dahlmann T.A."/>
            <person name="Zadra I."/>
            <person name="Kurnsteiner H."/>
            <person name="Kuck U."/>
        </authorList>
    </citation>
    <scope>NUCLEOTIDE SEQUENCE [LARGE SCALE GENOMIC DNA]</scope>
    <source>
        <strain evidence="2">P2niaD18</strain>
    </source>
</reference>
<dbReference type="Proteomes" id="UP000076449">
    <property type="component" value="Chromosome II"/>
</dbReference>
<protein>
    <submittedName>
        <fullName evidence="2">Uncharacterized protein</fullName>
    </submittedName>
</protein>
<organism evidence="2">
    <name type="scientific">Penicillium chrysogenum</name>
    <name type="common">Penicillium notatum</name>
    <dbReference type="NCBI Taxonomy" id="5076"/>
    <lineage>
        <taxon>Eukaryota</taxon>
        <taxon>Fungi</taxon>
        <taxon>Dikarya</taxon>
        <taxon>Ascomycota</taxon>
        <taxon>Pezizomycotina</taxon>
        <taxon>Eurotiomycetes</taxon>
        <taxon>Eurotiomycetidae</taxon>
        <taxon>Eurotiales</taxon>
        <taxon>Aspergillaceae</taxon>
        <taxon>Penicillium</taxon>
        <taxon>Penicillium chrysogenum species complex</taxon>
    </lineage>
</organism>
<dbReference type="EMBL" id="CM002799">
    <property type="protein sequence ID" value="KZN88687.1"/>
    <property type="molecule type" value="Genomic_DNA"/>
</dbReference>
<gene>
    <name evidence="2" type="ORF">EN45_072640</name>
</gene>
<sequence>MSPTTETKAIKLSFNDQLDIEETRRGSYPHDASASTNGSYPACDPSRGAQLRSAADRANPYRDRLKRADHHYSRNRLAQKPSPPDPTN</sequence>
<evidence type="ECO:0000256" key="1">
    <source>
        <dbReference type="SAM" id="MobiDB-lite"/>
    </source>
</evidence>
<proteinExistence type="predicted"/>
<accession>A0A167TWD5</accession>
<feature type="region of interest" description="Disordered" evidence="1">
    <location>
        <begin position="1"/>
        <end position="88"/>
    </location>
</feature>
<name>A0A167TWD5_PENCH</name>
<dbReference type="AlphaFoldDB" id="A0A167TWD5"/>
<evidence type="ECO:0000313" key="2">
    <source>
        <dbReference type="EMBL" id="KZN88687.1"/>
    </source>
</evidence>